<protein>
    <submittedName>
        <fullName evidence="2">Uncharacterized protein</fullName>
    </submittedName>
</protein>
<proteinExistence type="predicted"/>
<keyword evidence="3" id="KW-1185">Reference proteome</keyword>
<evidence type="ECO:0000256" key="1">
    <source>
        <dbReference type="SAM" id="Phobius"/>
    </source>
</evidence>
<reference evidence="2 3" key="1">
    <citation type="journal article" date="2013" name="Nature">
        <title>Insights into bilaterian evolution from three spiralian genomes.</title>
        <authorList>
            <person name="Simakov O."/>
            <person name="Marletaz F."/>
            <person name="Cho S.J."/>
            <person name="Edsinger-Gonzales E."/>
            <person name="Havlak P."/>
            <person name="Hellsten U."/>
            <person name="Kuo D.H."/>
            <person name="Larsson T."/>
            <person name="Lv J."/>
            <person name="Arendt D."/>
            <person name="Savage R."/>
            <person name="Osoegawa K."/>
            <person name="de Jong P."/>
            <person name="Grimwood J."/>
            <person name="Chapman J.A."/>
            <person name="Shapiro H."/>
            <person name="Aerts A."/>
            <person name="Otillar R.P."/>
            <person name="Terry A.Y."/>
            <person name="Boore J.L."/>
            <person name="Grigoriev I.V."/>
            <person name="Lindberg D.R."/>
            <person name="Seaver E.C."/>
            <person name="Weisblat D.A."/>
            <person name="Putnam N.H."/>
            <person name="Rokhsar D.S."/>
        </authorList>
    </citation>
    <scope>NUCLEOTIDE SEQUENCE [LARGE SCALE GENOMIC DNA]</scope>
</reference>
<keyword evidence="1" id="KW-0812">Transmembrane</keyword>
<feature type="transmembrane region" description="Helical" evidence="1">
    <location>
        <begin position="31"/>
        <end position="52"/>
    </location>
</feature>
<name>V4B9R4_LOTGI</name>
<evidence type="ECO:0000313" key="2">
    <source>
        <dbReference type="EMBL" id="ESO85719.1"/>
    </source>
</evidence>
<dbReference type="KEGG" id="lgi:LOTGIDRAFT_155212"/>
<sequence>MSVLSHSVCNIMKRVLVVILLYIEGSRHASFSNFLGLMVSTVGLFIYVGLKVSVKNSNNRDVTSKEQGKRDRMIIKIAAFLISLVCLSIIGMYSHTNIKLRYRYDDVAKMPLEDFESRSFGRKSLDMMDTSDLEPDVNDGHFENIPRLKRFLRKKLIKTPYDTDILSPHLKTSTEVIREAQRVHFNLLFEIATWFPVRHVV</sequence>
<dbReference type="GeneID" id="20236642"/>
<dbReference type="AlphaFoldDB" id="V4B9R4"/>
<accession>V4B9R4</accession>
<dbReference type="RefSeq" id="XP_009063954.1">
    <property type="nucleotide sequence ID" value="XM_009065706.1"/>
</dbReference>
<gene>
    <name evidence="2" type="ORF">LOTGIDRAFT_155212</name>
</gene>
<dbReference type="Proteomes" id="UP000030746">
    <property type="component" value="Unassembled WGS sequence"/>
</dbReference>
<organism evidence="2 3">
    <name type="scientific">Lottia gigantea</name>
    <name type="common">Giant owl limpet</name>
    <dbReference type="NCBI Taxonomy" id="225164"/>
    <lineage>
        <taxon>Eukaryota</taxon>
        <taxon>Metazoa</taxon>
        <taxon>Spiralia</taxon>
        <taxon>Lophotrochozoa</taxon>
        <taxon>Mollusca</taxon>
        <taxon>Gastropoda</taxon>
        <taxon>Patellogastropoda</taxon>
        <taxon>Lottioidea</taxon>
        <taxon>Lottiidae</taxon>
        <taxon>Lottia</taxon>
    </lineage>
</organism>
<keyword evidence="1" id="KW-0472">Membrane</keyword>
<evidence type="ECO:0000313" key="3">
    <source>
        <dbReference type="Proteomes" id="UP000030746"/>
    </source>
</evidence>
<dbReference type="CTD" id="20236642"/>
<dbReference type="OrthoDB" id="6134158at2759"/>
<dbReference type="EMBL" id="KB203274">
    <property type="protein sequence ID" value="ESO85719.1"/>
    <property type="molecule type" value="Genomic_DNA"/>
</dbReference>
<keyword evidence="1" id="KW-1133">Transmembrane helix</keyword>
<dbReference type="HOGENOM" id="CLU_1361806_0_0_1"/>
<feature type="transmembrane region" description="Helical" evidence="1">
    <location>
        <begin position="73"/>
        <end position="93"/>
    </location>
</feature>